<proteinExistence type="predicted"/>
<comment type="caution">
    <text evidence="11">The sequence shown here is derived from an EMBL/GenBank/DDBJ whole genome shotgun (WGS) entry which is preliminary data.</text>
</comment>
<dbReference type="Proteomes" id="UP000021053">
    <property type="component" value="Unassembled WGS sequence"/>
</dbReference>
<keyword evidence="5" id="KW-0547">Nucleotide-binding</keyword>
<dbReference type="InterPro" id="IPR036890">
    <property type="entry name" value="HATPase_C_sf"/>
</dbReference>
<comment type="catalytic activity">
    <reaction evidence="1">
        <text>ATP + protein L-histidine = ADP + protein N-phospho-L-histidine.</text>
        <dbReference type="EC" id="2.7.13.3"/>
    </reaction>
</comment>
<keyword evidence="8" id="KW-0902">Two-component regulatory system</keyword>
<dbReference type="Gene3D" id="1.20.5.1930">
    <property type="match status" value="1"/>
</dbReference>
<evidence type="ECO:0000256" key="3">
    <source>
        <dbReference type="ARBA" id="ARBA00022553"/>
    </source>
</evidence>
<keyword evidence="9" id="KW-0472">Membrane</keyword>
<dbReference type="GO" id="GO:0046983">
    <property type="term" value="F:protein dimerization activity"/>
    <property type="evidence" value="ECO:0007669"/>
    <property type="project" value="InterPro"/>
</dbReference>
<dbReference type="Pfam" id="PF07730">
    <property type="entry name" value="HisKA_3"/>
    <property type="match status" value="1"/>
</dbReference>
<dbReference type="EC" id="2.7.13.3" evidence="2"/>
<keyword evidence="3" id="KW-0597">Phosphoprotein</keyword>
<dbReference type="GO" id="GO:0000155">
    <property type="term" value="F:phosphorelay sensor kinase activity"/>
    <property type="evidence" value="ECO:0007669"/>
    <property type="project" value="InterPro"/>
</dbReference>
<feature type="transmembrane region" description="Helical" evidence="9">
    <location>
        <begin position="122"/>
        <end position="142"/>
    </location>
</feature>
<dbReference type="PATRIC" id="fig|927661.3.peg.1645"/>
<evidence type="ECO:0000256" key="8">
    <source>
        <dbReference type="ARBA" id="ARBA00023012"/>
    </source>
</evidence>
<keyword evidence="9" id="KW-0812">Transmembrane</keyword>
<feature type="transmembrane region" description="Helical" evidence="9">
    <location>
        <begin position="37"/>
        <end position="57"/>
    </location>
</feature>
<dbReference type="SUPFAM" id="SSF55874">
    <property type="entry name" value="ATPase domain of HSP90 chaperone/DNA topoisomerase II/histidine kinase"/>
    <property type="match status" value="1"/>
</dbReference>
<evidence type="ECO:0000259" key="10">
    <source>
        <dbReference type="Pfam" id="PF07730"/>
    </source>
</evidence>
<dbReference type="AlphaFoldDB" id="A0A010YK26"/>
<evidence type="ECO:0000256" key="9">
    <source>
        <dbReference type="SAM" id="Phobius"/>
    </source>
</evidence>
<keyword evidence="12" id="KW-1185">Reference proteome</keyword>
<dbReference type="EMBL" id="JFBT01000001">
    <property type="protein sequence ID" value="EXG80595.1"/>
    <property type="molecule type" value="Genomic_DNA"/>
</dbReference>
<gene>
    <name evidence="11" type="ORF">CryarDRAFT_1676</name>
</gene>
<keyword evidence="7" id="KW-0067">ATP-binding</keyword>
<feature type="domain" description="Signal transduction histidine kinase subgroup 3 dimerisation and phosphoacceptor" evidence="10">
    <location>
        <begin position="173"/>
        <end position="235"/>
    </location>
</feature>
<evidence type="ECO:0000256" key="6">
    <source>
        <dbReference type="ARBA" id="ARBA00022777"/>
    </source>
</evidence>
<dbReference type="RefSeq" id="WP_211247333.1">
    <property type="nucleotide sequence ID" value="NZ_KK073874.1"/>
</dbReference>
<dbReference type="GO" id="GO:0016020">
    <property type="term" value="C:membrane"/>
    <property type="evidence" value="ECO:0007669"/>
    <property type="project" value="InterPro"/>
</dbReference>
<dbReference type="InterPro" id="IPR050482">
    <property type="entry name" value="Sensor_HK_TwoCompSys"/>
</dbReference>
<feature type="transmembrane region" description="Helical" evidence="9">
    <location>
        <begin position="64"/>
        <end position="86"/>
    </location>
</feature>
<dbReference type="HOGENOM" id="CLU_000445_20_1_11"/>
<name>A0A010YK26_9ACTN</name>
<dbReference type="PANTHER" id="PTHR24421">
    <property type="entry name" value="NITRATE/NITRITE SENSOR PROTEIN NARX-RELATED"/>
    <property type="match status" value="1"/>
</dbReference>
<accession>A0A010YK26</accession>
<evidence type="ECO:0000256" key="5">
    <source>
        <dbReference type="ARBA" id="ARBA00022741"/>
    </source>
</evidence>
<evidence type="ECO:0000256" key="4">
    <source>
        <dbReference type="ARBA" id="ARBA00022679"/>
    </source>
</evidence>
<organism evidence="11 12">
    <name type="scientific">Cryptosporangium arvum DSM 44712</name>
    <dbReference type="NCBI Taxonomy" id="927661"/>
    <lineage>
        <taxon>Bacteria</taxon>
        <taxon>Bacillati</taxon>
        <taxon>Actinomycetota</taxon>
        <taxon>Actinomycetes</taxon>
        <taxon>Cryptosporangiales</taxon>
        <taxon>Cryptosporangiaceae</taxon>
        <taxon>Cryptosporangium</taxon>
    </lineage>
</organism>
<dbReference type="GO" id="GO:0005524">
    <property type="term" value="F:ATP binding"/>
    <property type="evidence" value="ECO:0007669"/>
    <property type="project" value="UniProtKB-KW"/>
</dbReference>
<evidence type="ECO:0000256" key="7">
    <source>
        <dbReference type="ARBA" id="ARBA00022840"/>
    </source>
</evidence>
<feature type="transmembrane region" description="Helical" evidence="9">
    <location>
        <begin position="98"/>
        <end position="115"/>
    </location>
</feature>
<keyword evidence="9" id="KW-1133">Transmembrane helix</keyword>
<dbReference type="Gene3D" id="3.30.565.10">
    <property type="entry name" value="Histidine kinase-like ATPase, C-terminal domain"/>
    <property type="match status" value="1"/>
</dbReference>
<keyword evidence="6 11" id="KW-0418">Kinase</keyword>
<evidence type="ECO:0000256" key="2">
    <source>
        <dbReference type="ARBA" id="ARBA00012438"/>
    </source>
</evidence>
<evidence type="ECO:0000313" key="11">
    <source>
        <dbReference type="EMBL" id="EXG80595.1"/>
    </source>
</evidence>
<dbReference type="InterPro" id="IPR011712">
    <property type="entry name" value="Sig_transdc_His_kin_sub3_dim/P"/>
</dbReference>
<sequence length="362" mass="38530">MEAFRRHRASMVDALLALICAVTLVPATDSTLFGGSPYGIDAVPPVLVALGVGAAALVRRRYPLVLAAVALVGWVLAAAYPVVVLAQYTLGAHERSRRVVVAATAVVTVAVAVPFRRQGLDAVLPLSVAVCVAPAVLGLWLASRRAVLAGLRHRAERAEHEQRLVEARARADERARIAHDMHDVVTHRVSLMVLHATAAAVAGEPEKDRLVERIRLIGREALEELRTLVVVLHDDEEAPRAPQPRLADVEELAREAGVRYRVTGEPGSLSVLVEQTAYRVVQEALTNVRKHAPGAAAEVLIAHGDVLGVVVMNGPAARHPEPLPGGNGLLGLRERVRISGGWFHAGPSAGGFRVTALLPVDA</sequence>
<protein>
    <recommendedName>
        <fullName evidence="2">histidine kinase</fullName>
        <ecNumber evidence="2">2.7.13.3</ecNumber>
    </recommendedName>
</protein>
<dbReference type="CDD" id="cd16917">
    <property type="entry name" value="HATPase_UhpB-NarQ-NarX-like"/>
    <property type="match status" value="1"/>
</dbReference>
<evidence type="ECO:0000256" key="1">
    <source>
        <dbReference type="ARBA" id="ARBA00000085"/>
    </source>
</evidence>
<dbReference type="PANTHER" id="PTHR24421:SF10">
    <property type="entry name" value="NITRATE_NITRITE SENSOR PROTEIN NARQ"/>
    <property type="match status" value="1"/>
</dbReference>
<evidence type="ECO:0000313" key="12">
    <source>
        <dbReference type="Proteomes" id="UP000021053"/>
    </source>
</evidence>
<reference evidence="11 12" key="1">
    <citation type="submission" date="2013-07" db="EMBL/GenBank/DDBJ databases">
        <authorList>
            <consortium name="DOE Joint Genome Institute"/>
            <person name="Eisen J."/>
            <person name="Huntemann M."/>
            <person name="Han J."/>
            <person name="Chen A."/>
            <person name="Kyrpides N."/>
            <person name="Mavromatis K."/>
            <person name="Markowitz V."/>
            <person name="Palaniappan K."/>
            <person name="Ivanova N."/>
            <person name="Schaumberg A."/>
            <person name="Pati A."/>
            <person name="Liolios K."/>
            <person name="Nordberg H.P."/>
            <person name="Cantor M.N."/>
            <person name="Hua S.X."/>
            <person name="Woyke T."/>
        </authorList>
    </citation>
    <scope>NUCLEOTIDE SEQUENCE [LARGE SCALE GENOMIC DNA]</scope>
    <source>
        <strain evidence="11 12">DSM 44712</strain>
    </source>
</reference>
<keyword evidence="4" id="KW-0808">Transferase</keyword>